<dbReference type="AlphaFoldDB" id="A0A2G8L8Y2"/>
<keyword evidence="1" id="KW-0880">Kelch repeat</keyword>
<dbReference type="SMART" id="SM00612">
    <property type="entry name" value="Kelch"/>
    <property type="match status" value="4"/>
</dbReference>
<reference evidence="2 3" key="1">
    <citation type="journal article" date="2017" name="PLoS Biol.">
        <title>The sea cucumber genome provides insights into morphological evolution and visceral regeneration.</title>
        <authorList>
            <person name="Zhang X."/>
            <person name="Sun L."/>
            <person name="Yuan J."/>
            <person name="Sun Y."/>
            <person name="Gao Y."/>
            <person name="Zhang L."/>
            <person name="Li S."/>
            <person name="Dai H."/>
            <person name="Hamel J.F."/>
            <person name="Liu C."/>
            <person name="Yu Y."/>
            <person name="Liu S."/>
            <person name="Lin W."/>
            <person name="Guo K."/>
            <person name="Jin S."/>
            <person name="Xu P."/>
            <person name="Storey K.B."/>
            <person name="Huan P."/>
            <person name="Zhang T."/>
            <person name="Zhou Y."/>
            <person name="Zhang J."/>
            <person name="Lin C."/>
            <person name="Li X."/>
            <person name="Xing L."/>
            <person name="Huo D."/>
            <person name="Sun M."/>
            <person name="Wang L."/>
            <person name="Mercier A."/>
            <person name="Li F."/>
            <person name="Yang H."/>
            <person name="Xiang J."/>
        </authorList>
    </citation>
    <scope>NUCLEOTIDE SEQUENCE [LARGE SCALE GENOMIC DNA]</scope>
    <source>
        <strain evidence="2">Shaxun</strain>
        <tissue evidence="2">Muscle</tissue>
    </source>
</reference>
<dbReference type="STRING" id="307972.A0A2G8L8Y2"/>
<dbReference type="Proteomes" id="UP000230750">
    <property type="component" value="Unassembled WGS sequence"/>
</dbReference>
<comment type="caution">
    <text evidence="2">The sequence shown here is derived from an EMBL/GenBank/DDBJ whole genome shotgun (WGS) entry which is preliminary data.</text>
</comment>
<organism evidence="2 3">
    <name type="scientific">Stichopus japonicus</name>
    <name type="common">Sea cucumber</name>
    <dbReference type="NCBI Taxonomy" id="307972"/>
    <lineage>
        <taxon>Eukaryota</taxon>
        <taxon>Metazoa</taxon>
        <taxon>Echinodermata</taxon>
        <taxon>Eleutherozoa</taxon>
        <taxon>Echinozoa</taxon>
        <taxon>Holothuroidea</taxon>
        <taxon>Aspidochirotacea</taxon>
        <taxon>Aspidochirotida</taxon>
        <taxon>Stichopodidae</taxon>
        <taxon>Apostichopus</taxon>
    </lineage>
</organism>
<dbReference type="PANTHER" id="PTHR45632">
    <property type="entry name" value="LD33804P"/>
    <property type="match status" value="1"/>
</dbReference>
<protein>
    <submittedName>
        <fullName evidence="2">Putative kelch-like protein 9</fullName>
    </submittedName>
</protein>
<evidence type="ECO:0000313" key="3">
    <source>
        <dbReference type="Proteomes" id="UP000230750"/>
    </source>
</evidence>
<dbReference type="InterPro" id="IPR006652">
    <property type="entry name" value="Kelch_1"/>
</dbReference>
<dbReference type="PANTHER" id="PTHR45632:SF10">
    <property type="entry name" value="BTB DOMAIN-CONTAINING PROTEIN"/>
    <property type="match status" value="1"/>
</dbReference>
<dbReference type="InterPro" id="IPR011043">
    <property type="entry name" value="Gal_Oxase/kelch_b-propeller"/>
</dbReference>
<accession>A0A2G8L8Y2</accession>
<sequence>MPQPRHHHAVAVLGGFLYVAGGRERTSPTDHPLKTAYRYDPRTDSWIKIADMLHGRESFQLGILKEMIYAIGGRVDDKTSLADVERYDPFKDEWEEVAPLTDPRRCVAVTTHNELLYAMGGSGKSICQHMENTNTLQVPRIFGLLSPIGDHMYLAGGATVGNNGALCCAPHIEKYHPKSDTWITLSKMVTPRAEAGCTVLEKQIYYLGGYNWDTKSWVQTVEAYDTTTDSWEELGNFPKAFTGMACCTLTLHKLP</sequence>
<dbReference type="InterPro" id="IPR015915">
    <property type="entry name" value="Kelch-typ_b-propeller"/>
</dbReference>
<dbReference type="SUPFAM" id="SSF50965">
    <property type="entry name" value="Galactose oxidase, central domain"/>
    <property type="match status" value="1"/>
</dbReference>
<dbReference type="Gene3D" id="2.120.10.80">
    <property type="entry name" value="Kelch-type beta propeller"/>
    <property type="match status" value="2"/>
</dbReference>
<evidence type="ECO:0000256" key="1">
    <source>
        <dbReference type="ARBA" id="ARBA00022441"/>
    </source>
</evidence>
<proteinExistence type="predicted"/>
<name>A0A2G8L8Y2_STIJA</name>
<dbReference type="EMBL" id="MRZV01000166">
    <property type="protein sequence ID" value="PIK56717.1"/>
    <property type="molecule type" value="Genomic_DNA"/>
</dbReference>
<evidence type="ECO:0000313" key="2">
    <source>
        <dbReference type="EMBL" id="PIK56717.1"/>
    </source>
</evidence>
<dbReference type="Pfam" id="PF01344">
    <property type="entry name" value="Kelch_1"/>
    <property type="match status" value="3"/>
</dbReference>
<gene>
    <name evidence="2" type="ORF">BSL78_06359</name>
</gene>
<dbReference type="OrthoDB" id="45365at2759"/>
<keyword evidence="3" id="KW-1185">Reference proteome</keyword>